<dbReference type="Pfam" id="PF03938">
    <property type="entry name" value="OmpH"/>
    <property type="match status" value="1"/>
</dbReference>
<gene>
    <name evidence="4" type="ORF">SAMN04488500_13617</name>
</gene>
<evidence type="ECO:0000313" key="4">
    <source>
        <dbReference type="EMBL" id="SMD15021.1"/>
    </source>
</evidence>
<dbReference type="OrthoDB" id="1684317at2"/>
<dbReference type="STRING" id="112901.SAMN04488500_13617"/>
<dbReference type="PANTHER" id="PTHR35089">
    <property type="entry name" value="CHAPERONE PROTEIN SKP"/>
    <property type="match status" value="1"/>
</dbReference>
<evidence type="ECO:0000256" key="3">
    <source>
        <dbReference type="SAM" id="SignalP"/>
    </source>
</evidence>
<dbReference type="GO" id="GO:0050821">
    <property type="term" value="P:protein stabilization"/>
    <property type="evidence" value="ECO:0007669"/>
    <property type="project" value="TreeGrafter"/>
</dbReference>
<evidence type="ECO:0000256" key="2">
    <source>
        <dbReference type="ARBA" id="ARBA00022729"/>
    </source>
</evidence>
<feature type="chain" id="PRO_5013389036" evidence="3">
    <location>
        <begin position="28"/>
        <end position="145"/>
    </location>
</feature>
<protein>
    <submittedName>
        <fullName evidence="4">Periplasmic chaperone for outer membrane proteins Skp</fullName>
    </submittedName>
</protein>
<evidence type="ECO:0000256" key="1">
    <source>
        <dbReference type="ARBA" id="ARBA00009091"/>
    </source>
</evidence>
<dbReference type="Gene3D" id="3.30.910.20">
    <property type="entry name" value="Skp domain"/>
    <property type="match status" value="1"/>
</dbReference>
<sequence length="145" mass="15907">MIRLLRKRIIPVVLSLILLLAAGAAQAAPALGPVGYADFLYLVNQHPDTAKANDLLQAEQVKAKQEYESKIAELSDKEKLELDRQLMLRLEQKRLELLKPISDKVVAAANEVVREKGLSIIISKKEVISGGVDVTADVLKKISGK</sequence>
<dbReference type="SUPFAM" id="SSF111384">
    <property type="entry name" value="OmpH-like"/>
    <property type="match status" value="1"/>
</dbReference>
<dbReference type="InterPro" id="IPR024930">
    <property type="entry name" value="Skp_dom_sf"/>
</dbReference>
<feature type="signal peptide" evidence="3">
    <location>
        <begin position="1"/>
        <end position="27"/>
    </location>
</feature>
<dbReference type="EMBL" id="FWXI01000036">
    <property type="protein sequence ID" value="SMD15021.1"/>
    <property type="molecule type" value="Genomic_DNA"/>
</dbReference>
<keyword evidence="2 3" id="KW-0732">Signal</keyword>
<comment type="similarity">
    <text evidence="1">Belongs to the Skp family.</text>
</comment>
<name>A0A1W2EZC5_9FIRM</name>
<dbReference type="RefSeq" id="WP_084578395.1">
    <property type="nucleotide sequence ID" value="NZ_CP155572.1"/>
</dbReference>
<organism evidence="4 5">
    <name type="scientific">Sporomusa malonica</name>
    <dbReference type="NCBI Taxonomy" id="112901"/>
    <lineage>
        <taxon>Bacteria</taxon>
        <taxon>Bacillati</taxon>
        <taxon>Bacillota</taxon>
        <taxon>Negativicutes</taxon>
        <taxon>Selenomonadales</taxon>
        <taxon>Sporomusaceae</taxon>
        <taxon>Sporomusa</taxon>
    </lineage>
</organism>
<reference evidence="4 5" key="1">
    <citation type="submission" date="2017-04" db="EMBL/GenBank/DDBJ databases">
        <authorList>
            <person name="Afonso C.L."/>
            <person name="Miller P.J."/>
            <person name="Scott M.A."/>
            <person name="Spackman E."/>
            <person name="Goraichik I."/>
            <person name="Dimitrov K.M."/>
            <person name="Suarez D.L."/>
            <person name="Swayne D.E."/>
        </authorList>
    </citation>
    <scope>NUCLEOTIDE SEQUENCE [LARGE SCALE GENOMIC DNA]</scope>
    <source>
        <strain evidence="4 5">DSM 5090</strain>
    </source>
</reference>
<dbReference type="PANTHER" id="PTHR35089:SF1">
    <property type="entry name" value="CHAPERONE PROTEIN SKP"/>
    <property type="match status" value="1"/>
</dbReference>
<dbReference type="InterPro" id="IPR005632">
    <property type="entry name" value="Chaperone_Skp"/>
</dbReference>
<dbReference type="AlphaFoldDB" id="A0A1W2EZC5"/>
<accession>A0A1W2EZC5</accession>
<dbReference type="SMART" id="SM00935">
    <property type="entry name" value="OmpH"/>
    <property type="match status" value="1"/>
</dbReference>
<dbReference type="GO" id="GO:0005829">
    <property type="term" value="C:cytosol"/>
    <property type="evidence" value="ECO:0007669"/>
    <property type="project" value="TreeGrafter"/>
</dbReference>
<evidence type="ECO:0000313" key="5">
    <source>
        <dbReference type="Proteomes" id="UP000192738"/>
    </source>
</evidence>
<proteinExistence type="inferred from homology"/>
<keyword evidence="5" id="KW-1185">Reference proteome</keyword>
<dbReference type="GO" id="GO:0051082">
    <property type="term" value="F:unfolded protein binding"/>
    <property type="evidence" value="ECO:0007669"/>
    <property type="project" value="InterPro"/>
</dbReference>
<dbReference type="Proteomes" id="UP000192738">
    <property type="component" value="Unassembled WGS sequence"/>
</dbReference>